<feature type="region of interest" description="Disordered" evidence="1">
    <location>
        <begin position="42"/>
        <end position="64"/>
    </location>
</feature>
<keyword evidence="2" id="KW-0812">Transmembrane</keyword>
<feature type="transmembrane region" description="Helical" evidence="2">
    <location>
        <begin position="18"/>
        <end position="38"/>
    </location>
</feature>
<dbReference type="Gene3D" id="2.130.10.10">
    <property type="entry name" value="YVTN repeat-like/Quinoprotein amine dehydrogenase"/>
    <property type="match status" value="1"/>
</dbReference>
<dbReference type="Proteomes" id="UP000824190">
    <property type="component" value="Unassembled WGS sequence"/>
</dbReference>
<evidence type="ECO:0000256" key="1">
    <source>
        <dbReference type="SAM" id="MobiDB-lite"/>
    </source>
</evidence>
<protein>
    <submittedName>
        <fullName evidence="3">Uncharacterized protein</fullName>
    </submittedName>
</protein>
<dbReference type="InterPro" id="IPR015943">
    <property type="entry name" value="WD40/YVTN_repeat-like_dom_sf"/>
</dbReference>
<comment type="caution">
    <text evidence="3">The sequence shown here is derived from an EMBL/GenBank/DDBJ whole genome shotgun (WGS) entry which is preliminary data.</text>
</comment>
<keyword evidence="2" id="KW-0472">Membrane</keyword>
<reference evidence="3" key="2">
    <citation type="submission" date="2021-04" db="EMBL/GenBank/DDBJ databases">
        <authorList>
            <person name="Gilroy R."/>
        </authorList>
    </citation>
    <scope>NUCLEOTIDE SEQUENCE</scope>
    <source>
        <strain evidence="3">CHK32-1732</strain>
    </source>
</reference>
<accession>A0A9D1RQF7</accession>
<evidence type="ECO:0000313" key="3">
    <source>
        <dbReference type="EMBL" id="HIW91358.1"/>
    </source>
</evidence>
<organism evidence="3 4">
    <name type="scientific">Candidatus Corynebacterium avicola</name>
    <dbReference type="NCBI Taxonomy" id="2838527"/>
    <lineage>
        <taxon>Bacteria</taxon>
        <taxon>Bacillati</taxon>
        <taxon>Actinomycetota</taxon>
        <taxon>Actinomycetes</taxon>
        <taxon>Mycobacteriales</taxon>
        <taxon>Corynebacteriaceae</taxon>
        <taxon>Corynebacterium</taxon>
    </lineage>
</organism>
<gene>
    <name evidence="3" type="ORF">H9870_06840</name>
</gene>
<proteinExistence type="predicted"/>
<evidence type="ECO:0000313" key="4">
    <source>
        <dbReference type="Proteomes" id="UP000824190"/>
    </source>
</evidence>
<dbReference type="SUPFAM" id="SSF50998">
    <property type="entry name" value="Quinoprotein alcohol dehydrogenase-like"/>
    <property type="match status" value="1"/>
</dbReference>
<name>A0A9D1RQF7_9CORY</name>
<dbReference type="EMBL" id="DXGC01000065">
    <property type="protein sequence ID" value="HIW91358.1"/>
    <property type="molecule type" value="Genomic_DNA"/>
</dbReference>
<dbReference type="InterPro" id="IPR011047">
    <property type="entry name" value="Quinoprotein_ADH-like_sf"/>
</dbReference>
<evidence type="ECO:0000256" key="2">
    <source>
        <dbReference type="SAM" id="Phobius"/>
    </source>
</evidence>
<keyword evidence="2" id="KW-1133">Transmembrane helix</keyword>
<reference evidence="3" key="1">
    <citation type="journal article" date="2021" name="PeerJ">
        <title>Extensive microbial diversity within the chicken gut microbiome revealed by metagenomics and culture.</title>
        <authorList>
            <person name="Gilroy R."/>
            <person name="Ravi A."/>
            <person name="Getino M."/>
            <person name="Pursley I."/>
            <person name="Horton D.L."/>
            <person name="Alikhan N.F."/>
            <person name="Baker D."/>
            <person name="Gharbi K."/>
            <person name="Hall N."/>
            <person name="Watson M."/>
            <person name="Adriaenssens E.M."/>
            <person name="Foster-Nyarko E."/>
            <person name="Jarju S."/>
            <person name="Secka A."/>
            <person name="Antonio M."/>
            <person name="Oren A."/>
            <person name="Chaudhuri R.R."/>
            <person name="La Ragione R."/>
            <person name="Hildebrand F."/>
            <person name="Pallen M.J."/>
        </authorList>
    </citation>
    <scope>NUCLEOTIDE SEQUENCE</scope>
    <source>
        <strain evidence="3">CHK32-1732</strain>
    </source>
</reference>
<dbReference type="AlphaFoldDB" id="A0A9D1RQF7"/>
<sequence>MTERGRWAPAEQRSRTDLVVAAAITVLVLLVVAGTWFFSDSRSTSHETAGPGEAIAPSDADAPVPESLDEIWRAESEPSDTGEPITVEGAAIVRDGNRVTGVDTADGSEVWSYSRDRELCGMTANWSRVVTVYQGPKGCGDATSLDAATGEYQDTRSALADEDVQLFRSLDSVGLLGTDRVELWRSDLVRTVEVGHVEAPVNSEAQPLDGCRFTSAQARKDLLAVMADCGREDGKHTVSLQKAVPDEANEPEVTHEFTVPADAELVGIAQEAAVIYVHGSGTRAEDDEDYEGSRFQVLHTDGGFNQYPADPSPVMAARADDSTDAATTDGSLFVPETGDLPHNMTWFDGERLIGFGPTDLDQRFSVPALGTGAAMGDRLLAPVEDGIAVVDWSDGNVERVIPVDRGDYTGPVHLRVQGAVVVEQRGGTMVALR</sequence>